<dbReference type="KEGG" id="arac:E0W69_015165"/>
<evidence type="ECO:0000313" key="2">
    <source>
        <dbReference type="EMBL" id="QES89941.1"/>
    </source>
</evidence>
<organism evidence="2 3">
    <name type="scientific">Rhizosphaericola mali</name>
    <dbReference type="NCBI Taxonomy" id="2545455"/>
    <lineage>
        <taxon>Bacteria</taxon>
        <taxon>Pseudomonadati</taxon>
        <taxon>Bacteroidota</taxon>
        <taxon>Chitinophagia</taxon>
        <taxon>Chitinophagales</taxon>
        <taxon>Chitinophagaceae</taxon>
        <taxon>Rhizosphaericola</taxon>
    </lineage>
</organism>
<dbReference type="AlphaFoldDB" id="A0A5P2GEA8"/>
<feature type="transmembrane region" description="Helical" evidence="1">
    <location>
        <begin position="78"/>
        <end position="99"/>
    </location>
</feature>
<accession>A0A5P2GEA8</accession>
<keyword evidence="1" id="KW-0812">Transmembrane</keyword>
<protein>
    <submittedName>
        <fullName evidence="2">Uncharacterized protein</fullName>
    </submittedName>
</protein>
<evidence type="ECO:0000256" key="1">
    <source>
        <dbReference type="SAM" id="Phobius"/>
    </source>
</evidence>
<evidence type="ECO:0000313" key="3">
    <source>
        <dbReference type="Proteomes" id="UP000292424"/>
    </source>
</evidence>
<feature type="transmembrane region" description="Helical" evidence="1">
    <location>
        <begin position="13"/>
        <end position="35"/>
    </location>
</feature>
<name>A0A5P2GEA8_9BACT</name>
<gene>
    <name evidence="2" type="ORF">E0W69_015165</name>
</gene>
<proteinExistence type="predicted"/>
<reference evidence="2 3" key="1">
    <citation type="submission" date="2019-09" db="EMBL/GenBank/DDBJ databases">
        <title>Complete genome sequence of Arachidicoccus sp. B3-10 isolated from apple orchard soil.</title>
        <authorList>
            <person name="Kim H.S."/>
            <person name="Han K.-I."/>
            <person name="Suh M.K."/>
            <person name="Lee K.C."/>
            <person name="Eom M.K."/>
            <person name="Kim J.-S."/>
            <person name="Kang S.W."/>
            <person name="Sin Y."/>
            <person name="Lee J.-S."/>
        </authorList>
    </citation>
    <scope>NUCLEOTIDE SEQUENCE [LARGE SCALE GENOMIC DNA]</scope>
    <source>
        <strain evidence="2 3">B3-10</strain>
    </source>
</reference>
<dbReference type="EMBL" id="CP044016">
    <property type="protein sequence ID" value="QES89941.1"/>
    <property type="molecule type" value="Genomic_DNA"/>
</dbReference>
<feature type="transmembrane region" description="Helical" evidence="1">
    <location>
        <begin position="47"/>
        <end position="66"/>
    </location>
</feature>
<keyword evidence="1" id="KW-0472">Membrane</keyword>
<dbReference type="Proteomes" id="UP000292424">
    <property type="component" value="Chromosome"/>
</dbReference>
<dbReference type="OrthoDB" id="713022at2"/>
<dbReference type="RefSeq" id="WP_131330897.1">
    <property type="nucleotide sequence ID" value="NZ_CP044016.1"/>
</dbReference>
<keyword evidence="3" id="KW-1185">Reference proteome</keyword>
<sequence>MTKKSYGWEVKRMIWPILSIVAFVPMPIHLFPIAMIDQGYRAKVRSWVALGFIFLGVEVGIMALFLRKTQHFDLTLLFASLATFISYLACYLIGNIVLLSQTKSYLKRLELKEELVLDWVTRPSSLIVWKPQIVNSPQEYVSQLLQYRNAIQNRNVQNNIDKIFNCFKAIIEKDEQKAELMTVRHQTVLNMLGQYKSIQTSNLNNVKVANSKLEIEKTLDQAVVAIENEVTNLYDASILEVSAEREVYIQQLKNRNLLK</sequence>
<keyword evidence="1" id="KW-1133">Transmembrane helix</keyword>